<evidence type="ECO:0000313" key="4">
    <source>
        <dbReference type="Proteomes" id="UP001558613"/>
    </source>
</evidence>
<keyword evidence="4" id="KW-1185">Reference proteome</keyword>
<dbReference type="EMBL" id="JAYMGO010000022">
    <property type="protein sequence ID" value="KAL1251763.1"/>
    <property type="molecule type" value="Genomic_DNA"/>
</dbReference>
<keyword evidence="2" id="KW-1133">Transmembrane helix</keyword>
<dbReference type="Gene3D" id="2.60.40.10">
    <property type="entry name" value="Immunoglobulins"/>
    <property type="match status" value="1"/>
</dbReference>
<evidence type="ECO:0000256" key="1">
    <source>
        <dbReference type="SAM" id="MobiDB-lite"/>
    </source>
</evidence>
<evidence type="ECO:0000313" key="3">
    <source>
        <dbReference type="EMBL" id="KAL1251763.1"/>
    </source>
</evidence>
<name>A0ABR3LJV9_9TELE</name>
<proteinExistence type="predicted"/>
<feature type="region of interest" description="Disordered" evidence="1">
    <location>
        <begin position="216"/>
        <end position="267"/>
    </location>
</feature>
<protein>
    <submittedName>
        <fullName evidence="3">Uncharacterized protein</fullName>
    </submittedName>
</protein>
<feature type="transmembrane region" description="Helical" evidence="2">
    <location>
        <begin position="187"/>
        <end position="211"/>
    </location>
</feature>
<evidence type="ECO:0000256" key="2">
    <source>
        <dbReference type="SAM" id="Phobius"/>
    </source>
</evidence>
<dbReference type="PANTHER" id="PTHR21063">
    <property type="entry name" value="LFA-3"/>
    <property type="match status" value="1"/>
</dbReference>
<gene>
    <name evidence="3" type="ORF">QQF64_019559</name>
</gene>
<organism evidence="3 4">
    <name type="scientific">Cirrhinus molitorella</name>
    <name type="common">mud carp</name>
    <dbReference type="NCBI Taxonomy" id="172907"/>
    <lineage>
        <taxon>Eukaryota</taxon>
        <taxon>Metazoa</taxon>
        <taxon>Chordata</taxon>
        <taxon>Craniata</taxon>
        <taxon>Vertebrata</taxon>
        <taxon>Euteleostomi</taxon>
        <taxon>Actinopterygii</taxon>
        <taxon>Neopterygii</taxon>
        <taxon>Teleostei</taxon>
        <taxon>Ostariophysi</taxon>
        <taxon>Cypriniformes</taxon>
        <taxon>Cyprinidae</taxon>
        <taxon>Labeoninae</taxon>
        <taxon>Labeonini</taxon>
        <taxon>Cirrhinus</taxon>
    </lineage>
</organism>
<reference evidence="3 4" key="1">
    <citation type="submission" date="2023-09" db="EMBL/GenBank/DDBJ databases">
        <authorList>
            <person name="Wang M."/>
        </authorList>
    </citation>
    <scope>NUCLEOTIDE SEQUENCE [LARGE SCALE GENOMIC DNA]</scope>
    <source>
        <strain evidence="3">GT-2023</strain>
        <tissue evidence="3">Liver</tissue>
    </source>
</reference>
<dbReference type="InterPro" id="IPR036179">
    <property type="entry name" value="Ig-like_dom_sf"/>
</dbReference>
<dbReference type="PANTHER" id="PTHR21063:SF4">
    <property type="entry name" value="CD48 ANTIGEN-RELATED"/>
    <property type="match status" value="1"/>
</dbReference>
<keyword evidence="2" id="KW-0812">Transmembrane</keyword>
<sequence length="267" mass="28975">MKEGGLLQKEAFEKTALFSVIKDAVMTNFPAATENINTADTGHYQLKTFSNGKSSEKTFIVTVLDAPDADLGKGKIISAMEGESVTLDPDVIKNTSNVMMWYFNDTLIAVMTGDQSKICTDDQCRERFRDRLKLDHQTGSLIITNTRTTDSGLYKLQINSSIPQHSVSITSLKRFILTVIDSGLSSAAVAGICVCAVLLFVLTSAAGVIYYHKRHQAGENDPPAQSSDQSGRLEDLSPNLSDPMLMDSANETSPDGNETEAAIETSH</sequence>
<dbReference type="SUPFAM" id="SSF48726">
    <property type="entry name" value="Immunoglobulin"/>
    <property type="match status" value="1"/>
</dbReference>
<keyword evidence="2" id="KW-0472">Membrane</keyword>
<dbReference type="Proteomes" id="UP001558613">
    <property type="component" value="Unassembled WGS sequence"/>
</dbReference>
<accession>A0ABR3LJV9</accession>
<comment type="caution">
    <text evidence="3">The sequence shown here is derived from an EMBL/GenBank/DDBJ whole genome shotgun (WGS) entry which is preliminary data.</text>
</comment>
<dbReference type="InterPro" id="IPR013783">
    <property type="entry name" value="Ig-like_fold"/>
</dbReference>